<dbReference type="Pfam" id="PF03008">
    <property type="entry name" value="DUF234"/>
    <property type="match status" value="1"/>
</dbReference>
<protein>
    <recommendedName>
        <fullName evidence="5">ATPase</fullName>
    </recommendedName>
</protein>
<dbReference type="GO" id="GO:0005524">
    <property type="term" value="F:ATP binding"/>
    <property type="evidence" value="ECO:0007669"/>
    <property type="project" value="InterPro"/>
</dbReference>
<feature type="domain" description="ATPase" evidence="1">
    <location>
        <begin position="3"/>
        <end position="210"/>
    </location>
</feature>
<name>A0A2S7ZQI7_9FIRM</name>
<dbReference type="Gene3D" id="3.40.50.300">
    <property type="entry name" value="P-loop containing nucleotide triphosphate hydrolases"/>
    <property type="match status" value="1"/>
</dbReference>
<dbReference type="PANTHER" id="PTHR34704">
    <property type="entry name" value="ATPASE"/>
    <property type="match status" value="1"/>
</dbReference>
<dbReference type="RefSeq" id="WP_105092902.1">
    <property type="nucleotide sequence ID" value="NZ_PPDF01000008.1"/>
</dbReference>
<organism evidence="3 4">
    <name type="scientific">Veillonella tobetsuensis</name>
    <dbReference type="NCBI Taxonomy" id="1110546"/>
    <lineage>
        <taxon>Bacteria</taxon>
        <taxon>Bacillati</taxon>
        <taxon>Bacillota</taxon>
        <taxon>Negativicutes</taxon>
        <taxon>Veillonellales</taxon>
        <taxon>Veillonellaceae</taxon>
        <taxon>Veillonella</taxon>
    </lineage>
</organism>
<proteinExistence type="predicted"/>
<dbReference type="InterPro" id="IPR011579">
    <property type="entry name" value="ATPase_dom"/>
</dbReference>
<dbReference type="SUPFAM" id="SSF52540">
    <property type="entry name" value="P-loop containing nucleoside triphosphate hydrolases"/>
    <property type="match status" value="1"/>
</dbReference>
<evidence type="ECO:0008006" key="5">
    <source>
        <dbReference type="Google" id="ProtNLM"/>
    </source>
</evidence>
<dbReference type="Proteomes" id="UP000238877">
    <property type="component" value="Unassembled WGS sequence"/>
</dbReference>
<evidence type="ECO:0000259" key="1">
    <source>
        <dbReference type="Pfam" id="PF01637"/>
    </source>
</evidence>
<comment type="caution">
    <text evidence="3">The sequence shown here is derived from an EMBL/GenBank/DDBJ whole genome shotgun (WGS) entry which is preliminary data.</text>
</comment>
<evidence type="ECO:0000259" key="2">
    <source>
        <dbReference type="Pfam" id="PF03008"/>
    </source>
</evidence>
<reference evidence="3 4" key="1">
    <citation type="submission" date="2018-01" db="EMBL/GenBank/DDBJ databases">
        <title>Draft genome sequences of clinical isolates and type strains of oral Veillonella including Veillonella infantum sp., nov.</title>
        <authorList>
            <person name="Mashima I."/>
            <person name="Liao Y.-C."/>
            <person name="Sabharwal A."/>
            <person name="Haase E.M."/>
            <person name="Nakazawa F."/>
            <person name="Scannapieco F.A."/>
        </authorList>
    </citation>
    <scope>NUCLEOTIDE SEQUENCE [LARGE SCALE GENOMIC DNA]</scope>
    <source>
        <strain evidence="3 4">Y6</strain>
    </source>
</reference>
<evidence type="ECO:0000313" key="4">
    <source>
        <dbReference type="Proteomes" id="UP000238877"/>
    </source>
</evidence>
<evidence type="ECO:0000313" key="3">
    <source>
        <dbReference type="EMBL" id="PQL25511.1"/>
    </source>
</evidence>
<dbReference type="STRING" id="1110546.GCA_001078375_01917"/>
<dbReference type="Pfam" id="PF01637">
    <property type="entry name" value="ATPase_2"/>
    <property type="match status" value="1"/>
</dbReference>
<dbReference type="AlphaFoldDB" id="A0A2S7ZQI7"/>
<accession>A0A2S7ZQI7</accession>
<dbReference type="InterPro" id="IPR004256">
    <property type="entry name" value="DUF234"/>
</dbReference>
<gene>
    <name evidence="3" type="ORF">VTHSUH11_05375</name>
</gene>
<dbReference type="InterPro" id="IPR027417">
    <property type="entry name" value="P-loop_NTPase"/>
</dbReference>
<dbReference type="EMBL" id="PPDF01000008">
    <property type="protein sequence ID" value="PQL25511.1"/>
    <property type="molecule type" value="Genomic_DNA"/>
</dbReference>
<dbReference type="PANTHER" id="PTHR34704:SF1">
    <property type="entry name" value="ATPASE"/>
    <property type="match status" value="1"/>
</dbReference>
<feature type="domain" description="DUF234" evidence="2">
    <location>
        <begin position="316"/>
        <end position="421"/>
    </location>
</feature>
<sequence length="473" mass="53505">MVFVGRKNELASLEAQYNSNRFELAIVYGRRRVGKTYLLNHFLAAHEGAYMVGLESGASNNLEALSQAVYRATGMVKTGQLQSTLPAFSTISAALTHLFEYSLNHRVVFIIDEYPYLAESIPSVSSELQALVDAYKDRSQLMLILCGSSMSFMENQVLGHKSPLYGRRTAQYKIKPFTYIEAHQMVPHLSYEDSAIAFGLTGGVAEYLSYFRDGDSLDESIISLFFTPTGRLVDEPSSLLKQELREPRQYNAILSAIAKGASRNNEIATKVDMMTGALNNYLKNLIDLQIIEKIHPVGSTSNKSIYAIKDSMYTFWYRFVEPNQGAIENFNGNLVYTQYVKPMLSHFMGPVFETMAEQYVQARIHCGTVPFLPQEMGHWWGTDSRTRQQVEIDLVALADIQKDTNAEPVHHLLVGECKWKNNPIGLDVLVSLKDKASVLHGEPYYWLFSKRGFGFIEDNKRVELIDLPMMYEL</sequence>